<accession>A0AAZ1XZT7</accession>
<dbReference type="Gene3D" id="1.10.167.10">
    <property type="entry name" value="Regulator of G-protein Signalling 4, domain 2"/>
    <property type="match status" value="1"/>
</dbReference>
<dbReference type="SMART" id="SM00228">
    <property type="entry name" value="PDZ"/>
    <property type="match status" value="1"/>
</dbReference>
<dbReference type="PROSITE" id="PS50132">
    <property type="entry name" value="RGS"/>
    <property type="match status" value="1"/>
</dbReference>
<dbReference type="GeneID" id="116316410"/>
<feature type="domain" description="RGS" evidence="4">
    <location>
        <begin position="1112"/>
        <end position="1229"/>
    </location>
</feature>
<gene>
    <name evidence="5" type="primary">LOC116316410</name>
</gene>
<feature type="region of interest" description="Disordered" evidence="1">
    <location>
        <begin position="109"/>
        <end position="158"/>
    </location>
</feature>
<feature type="region of interest" description="Disordered" evidence="1">
    <location>
        <begin position="629"/>
        <end position="648"/>
    </location>
</feature>
<dbReference type="InterPro" id="IPR036305">
    <property type="entry name" value="RGS_sf"/>
</dbReference>
<dbReference type="Proteomes" id="UP000472276">
    <property type="component" value="Unassembled WGS sequence"/>
</dbReference>
<feature type="compositionally biased region" description="Polar residues" evidence="1">
    <location>
        <begin position="117"/>
        <end position="126"/>
    </location>
</feature>
<dbReference type="SUPFAM" id="SSF49562">
    <property type="entry name" value="C2 domain (Calcium/lipid-binding domain, CaLB)"/>
    <property type="match status" value="1"/>
</dbReference>
<dbReference type="SMART" id="SM00239">
    <property type="entry name" value="C2"/>
    <property type="match status" value="1"/>
</dbReference>
<feature type="region of interest" description="Disordered" evidence="1">
    <location>
        <begin position="870"/>
        <end position="951"/>
    </location>
</feature>
<dbReference type="CDD" id="cd06711">
    <property type="entry name" value="PDZ_RGS3-like"/>
    <property type="match status" value="1"/>
</dbReference>
<evidence type="ECO:0000256" key="1">
    <source>
        <dbReference type="SAM" id="MobiDB-lite"/>
    </source>
</evidence>
<keyword evidence="6" id="KW-1185">Reference proteome</keyword>
<dbReference type="SMART" id="SM00315">
    <property type="entry name" value="RGS"/>
    <property type="match status" value="1"/>
</dbReference>
<dbReference type="Gene3D" id="2.30.42.10">
    <property type="match status" value="1"/>
</dbReference>
<dbReference type="Pfam" id="PF00595">
    <property type="entry name" value="PDZ"/>
    <property type="match status" value="1"/>
</dbReference>
<dbReference type="GO" id="GO:0005886">
    <property type="term" value="C:plasma membrane"/>
    <property type="evidence" value="ECO:0007669"/>
    <property type="project" value="TreeGrafter"/>
</dbReference>
<feature type="compositionally biased region" description="Basic and acidic residues" evidence="1">
    <location>
        <begin position="309"/>
        <end position="326"/>
    </location>
</feature>
<evidence type="ECO:0000259" key="2">
    <source>
        <dbReference type="PROSITE" id="PS50004"/>
    </source>
</evidence>
<dbReference type="Pfam" id="PF00615">
    <property type="entry name" value="RGS"/>
    <property type="match status" value="1"/>
</dbReference>
<evidence type="ECO:0000259" key="3">
    <source>
        <dbReference type="PROSITE" id="PS50106"/>
    </source>
</evidence>
<dbReference type="Gene3D" id="1.10.196.10">
    <property type="match status" value="2"/>
</dbReference>
<dbReference type="AlphaFoldDB" id="A0AAZ1XZT7"/>
<feature type="region of interest" description="Disordered" evidence="1">
    <location>
        <begin position="1"/>
        <end position="75"/>
    </location>
</feature>
<reference evidence="5" key="3">
    <citation type="submission" date="2025-09" db="UniProtKB">
        <authorList>
            <consortium name="Ensembl"/>
        </authorList>
    </citation>
    <scope>IDENTIFICATION</scope>
</reference>
<reference evidence="6" key="1">
    <citation type="submission" date="2020-03" db="EMBL/GenBank/DDBJ databases">
        <title>Evolution of repeat sequences and sex chromosomes of tilapia species revealed by chromosome-level genomes.</title>
        <authorList>
            <person name="Xu L."/>
            <person name="Tao W."/>
            <person name="Wang D."/>
            <person name="Zhou Q."/>
        </authorList>
    </citation>
    <scope>NUCLEOTIDE SEQUENCE [LARGE SCALE GENOMIC DNA]</scope>
    <source>
        <strain evidence="6">Israel</strain>
    </source>
</reference>
<reference evidence="5" key="2">
    <citation type="submission" date="2025-08" db="UniProtKB">
        <authorList>
            <consortium name="Ensembl"/>
        </authorList>
    </citation>
    <scope>IDENTIFICATION</scope>
</reference>
<dbReference type="PANTHER" id="PTHR46848">
    <property type="entry name" value="REGULATOR OF G-PROTEIN SIGNALING 3"/>
    <property type="match status" value="1"/>
</dbReference>
<evidence type="ECO:0000313" key="5">
    <source>
        <dbReference type="Ensembl" id="ENSOABP00000073065.1"/>
    </source>
</evidence>
<feature type="compositionally biased region" description="Basic residues" evidence="1">
    <location>
        <begin position="28"/>
        <end position="41"/>
    </location>
</feature>
<dbReference type="InterPro" id="IPR016137">
    <property type="entry name" value="RGS"/>
</dbReference>
<organism evidence="5 6">
    <name type="scientific">Oreochromis aureus</name>
    <name type="common">Israeli tilapia</name>
    <name type="synonym">Chromis aureus</name>
    <dbReference type="NCBI Taxonomy" id="47969"/>
    <lineage>
        <taxon>Eukaryota</taxon>
        <taxon>Metazoa</taxon>
        <taxon>Chordata</taxon>
        <taxon>Craniata</taxon>
        <taxon>Vertebrata</taxon>
        <taxon>Euteleostomi</taxon>
        <taxon>Actinopterygii</taxon>
        <taxon>Neopterygii</taxon>
        <taxon>Teleostei</taxon>
        <taxon>Neoteleostei</taxon>
        <taxon>Acanthomorphata</taxon>
        <taxon>Ovalentaria</taxon>
        <taxon>Cichlomorphae</taxon>
        <taxon>Cichliformes</taxon>
        <taxon>Cichlidae</taxon>
        <taxon>African cichlids</taxon>
        <taxon>Pseudocrenilabrinae</taxon>
        <taxon>Oreochromini</taxon>
        <taxon>Oreochromis</taxon>
    </lineage>
</organism>
<protein>
    <recommendedName>
        <fullName evidence="7">Regulator of G-protein signaling 3-like</fullName>
    </recommendedName>
</protein>
<evidence type="ECO:0008006" key="7">
    <source>
        <dbReference type="Google" id="ProtNLM"/>
    </source>
</evidence>
<dbReference type="PANTHER" id="PTHR46848:SF1">
    <property type="entry name" value="REGULATOR OF G-PROTEIN SIGNALING 3"/>
    <property type="match status" value="1"/>
</dbReference>
<dbReference type="GO" id="GO:0005634">
    <property type="term" value="C:nucleus"/>
    <property type="evidence" value="ECO:0007669"/>
    <property type="project" value="TreeGrafter"/>
</dbReference>
<evidence type="ECO:0000313" key="6">
    <source>
        <dbReference type="Proteomes" id="UP000472276"/>
    </source>
</evidence>
<dbReference type="InterPro" id="IPR044926">
    <property type="entry name" value="RGS_subdomain_2"/>
</dbReference>
<dbReference type="Ensembl" id="ENSOABT00000069468.1">
    <property type="protein sequence ID" value="ENSOABP00000073065.1"/>
    <property type="gene ID" value="ENSOABG00000010070.2"/>
</dbReference>
<dbReference type="FunFam" id="1.10.167.10:FF:000001">
    <property type="entry name" value="Putative regulator of g-protein signaling 12"/>
    <property type="match status" value="1"/>
</dbReference>
<feature type="compositionally biased region" description="Acidic residues" evidence="1">
    <location>
        <begin position="544"/>
        <end position="554"/>
    </location>
</feature>
<dbReference type="InterPro" id="IPR024066">
    <property type="entry name" value="RGS_subdom1/3"/>
</dbReference>
<proteinExistence type="predicted"/>
<dbReference type="SUPFAM" id="SSF48097">
    <property type="entry name" value="Regulator of G-protein signaling, RGS"/>
    <property type="match status" value="1"/>
</dbReference>
<name>A0AAZ1XZT7_OREAU</name>
<feature type="domain" description="PDZ" evidence="3">
    <location>
        <begin position="406"/>
        <end position="483"/>
    </location>
</feature>
<dbReference type="Gene3D" id="2.60.40.150">
    <property type="entry name" value="C2 domain"/>
    <property type="match status" value="1"/>
</dbReference>
<feature type="domain" description="C2" evidence="2">
    <location>
        <begin position="160"/>
        <end position="285"/>
    </location>
</feature>
<dbReference type="PROSITE" id="PS50106">
    <property type="entry name" value="PDZ"/>
    <property type="match status" value="1"/>
</dbReference>
<feature type="region of interest" description="Disordered" evidence="1">
    <location>
        <begin position="502"/>
        <end position="525"/>
    </location>
</feature>
<sequence>MDSASLCSRKRPCDGAVLHPHQEAQQPFRKRGEGKKRRRRGDCKENRDPRDNLQRKRRDRRGAQTRNQSTPTSVFRCGSEIQSCRAEVRVALIRKTRIQTGSSGLDLVQGLTEPQRDQQPARSTWVRTLPEVRPRSGSAGSIPETRTRRRKKVQPSAFRGRGQLRLSVTRELQQLIIHIHEARGLMGKSQRSCDSYAKLAVTSDLHRSIRIKTDTVYNNKNPKYERRFKLWIREELIPSRLLVSVFRRPADNRCVRLLRRSQLIGCMSFGIGSLISSCEPLNGWFYLLAEEYGWSKHLRVTSHRGKPTRSSEEAGVDIRADLRRTPDSTPDSDLNHIVDAAASTGASTASLTKSTSKSATSTSGPKDLISSLHSEVTSYSSHAATLYTNTNQQYAAQDGSAIQRMEVSIARGKDGFGFTICSDCPVRVQAVDPGGPAHQSGLRQGDSVLQLNGLPVETWKCVDLAHAIRSCQSQIVLVVWRSLPEVRSACDAMLRPHTHNATTGRKLLSHPTHSKQGRKWGQGSGVRASLGALGSLWRDRKEDREEEEEEEDQEMYTPHTTTLKGTRVTSSNGDNYIILSPVNPEGQLLQPVYHDRTGTIGHLYQTRPRVPNVLHDSCLGSLQRPFTRQISTLPPPLSSTSSPSSLAPPRNYGNYQNCTIVQSHVPCSGYGTYVTMPPKTVIFPIFVQPLDLCSPDRTLLMSEEMILHQADLLPAKVTVLIYTDLLLLTREDEAGRCNVLQSPVFLNTLKLREALSEPLHLYFLQSAPSRRRLFSLEAFSIEQKVRVSLCLHDNIQLQLVTTETTHTQQLSDLPSDFGFLSLGQSDPLYCPSSPYSSLCDSLRPPSPSSYSPSAPFYSSTLPPAPVSLLSPYSSSPPSRNIISSAQLLPPPHRPSSTLRSPICKERGGAEEEEERRKRRRDEEEVEERQQGEGESASETSENAGGVGGRGFLLSAHHFNMNQESDREEEEEKFIFRPPVLRRSLSEGSLLQEPRSPHFLSDSTIHCLTRPVNFDLSPNSSPASRAPSPHTLRKQLTGEGGSLHQMLMLLNGTKAGEPRNRQLKKKTLAADVRSRLAFLRMWKMGAGVHGSSLEKALKNNRPSAKEVLRWAESLKSLLSNQYGLTVFRHFLRSEFSEENLDFWLAVERFKKTRPSNKMAARAAKIYDHFISTTAARQVNVDSAIREATNQSLRLGVSSASFQLAQEQIFNLMETDSYPRFLKSRLYTQLASHNTEQPIRPTSDEGLI</sequence>
<dbReference type="PRINTS" id="PR01301">
    <property type="entry name" value="RGSPROTEIN"/>
</dbReference>
<dbReference type="InterPro" id="IPR036034">
    <property type="entry name" value="PDZ_sf"/>
</dbReference>
<dbReference type="Pfam" id="PF00168">
    <property type="entry name" value="C2"/>
    <property type="match status" value="1"/>
</dbReference>
<dbReference type="SUPFAM" id="SSF50156">
    <property type="entry name" value="PDZ domain-like"/>
    <property type="match status" value="1"/>
</dbReference>
<dbReference type="InterPro" id="IPR035892">
    <property type="entry name" value="C2_domain_sf"/>
</dbReference>
<dbReference type="RefSeq" id="XP_039476876.1">
    <property type="nucleotide sequence ID" value="XM_039620942.1"/>
</dbReference>
<dbReference type="KEGG" id="oau:116316410"/>
<feature type="compositionally biased region" description="Polar residues" evidence="1">
    <location>
        <begin position="64"/>
        <end position="73"/>
    </location>
</feature>
<feature type="compositionally biased region" description="Basic and acidic residues" evidence="1">
    <location>
        <begin position="42"/>
        <end position="54"/>
    </location>
</feature>
<feature type="region of interest" description="Disordered" evidence="1">
    <location>
        <begin position="301"/>
        <end position="335"/>
    </location>
</feature>
<evidence type="ECO:0000259" key="4">
    <source>
        <dbReference type="PROSITE" id="PS50132"/>
    </source>
</evidence>
<feature type="compositionally biased region" description="Low complexity" evidence="1">
    <location>
        <begin position="638"/>
        <end position="648"/>
    </location>
</feature>
<dbReference type="PROSITE" id="PS50004">
    <property type="entry name" value="C2"/>
    <property type="match status" value="1"/>
</dbReference>
<dbReference type="InterPro" id="IPR001478">
    <property type="entry name" value="PDZ"/>
</dbReference>
<dbReference type="InterPro" id="IPR000008">
    <property type="entry name" value="C2_dom"/>
</dbReference>
<feature type="region of interest" description="Disordered" evidence="1">
    <location>
        <begin position="537"/>
        <end position="556"/>
    </location>
</feature>